<dbReference type="InterPro" id="IPR046530">
    <property type="entry name" value="BIM1-like_dom"/>
</dbReference>
<keyword evidence="6" id="KW-0325">Glycoprotein</keyword>
<dbReference type="AlphaFoldDB" id="A0A9P1H7X5"/>
<keyword evidence="3" id="KW-0336">GPI-anchor</keyword>
<keyword evidence="5" id="KW-0472">Membrane</keyword>
<dbReference type="Pfam" id="PF20238">
    <property type="entry name" value="BIM1-like_dom"/>
    <property type="match status" value="1"/>
</dbReference>
<dbReference type="OrthoDB" id="2146436at2759"/>
<evidence type="ECO:0000256" key="5">
    <source>
        <dbReference type="ARBA" id="ARBA00023136"/>
    </source>
</evidence>
<accession>A0A9P1H7X5</accession>
<dbReference type="GO" id="GO:0005886">
    <property type="term" value="C:plasma membrane"/>
    <property type="evidence" value="ECO:0007669"/>
    <property type="project" value="UniProtKB-SubCell"/>
</dbReference>
<evidence type="ECO:0000256" key="4">
    <source>
        <dbReference type="ARBA" id="ARBA00022729"/>
    </source>
</evidence>
<feature type="region of interest" description="Disordered" evidence="8">
    <location>
        <begin position="152"/>
        <end position="189"/>
    </location>
</feature>
<evidence type="ECO:0000256" key="2">
    <source>
        <dbReference type="ARBA" id="ARBA00022475"/>
    </source>
</evidence>
<keyword evidence="2" id="KW-1003">Cell membrane</keyword>
<comment type="subcellular location">
    <subcellularLocation>
        <location evidence="1">Cell membrane</location>
        <topology evidence="1">Lipid-anchor</topology>
        <topology evidence="1">GPI-anchor</topology>
    </subcellularLocation>
</comment>
<dbReference type="EMBL" id="CALLCH030000016">
    <property type="protein sequence ID" value="CAI4217605.1"/>
    <property type="molecule type" value="Genomic_DNA"/>
</dbReference>
<proteinExistence type="predicted"/>
<dbReference type="InterPro" id="IPR046936">
    <property type="entry name" value="BIM1-like"/>
</dbReference>
<name>A0A9P1H7X5_9PEZI</name>
<evidence type="ECO:0000259" key="9">
    <source>
        <dbReference type="Pfam" id="PF20238"/>
    </source>
</evidence>
<reference evidence="10" key="1">
    <citation type="submission" date="2022-11" db="EMBL/GenBank/DDBJ databases">
        <authorList>
            <person name="Scott C."/>
            <person name="Bruce N."/>
        </authorList>
    </citation>
    <scope>NUCLEOTIDE SEQUENCE</scope>
</reference>
<dbReference type="Proteomes" id="UP000838763">
    <property type="component" value="Unassembled WGS sequence"/>
</dbReference>
<comment type="caution">
    <text evidence="10">The sequence shown here is derived from an EMBL/GenBank/DDBJ whole genome shotgun (WGS) entry which is preliminary data.</text>
</comment>
<evidence type="ECO:0000256" key="1">
    <source>
        <dbReference type="ARBA" id="ARBA00004609"/>
    </source>
</evidence>
<dbReference type="GO" id="GO:0098552">
    <property type="term" value="C:side of membrane"/>
    <property type="evidence" value="ECO:0007669"/>
    <property type="project" value="UniProtKB-KW"/>
</dbReference>
<sequence length="213" mass="21677">MDDDVAPSLRFLASSENSLSSGPCGGAKIDFDAGTVTDFHVGGDAIAATGTHPQANWLFRATTDLTGTSNWTQLYPIVEQSGLGKLCQPKITVPEEWVDKQGLISVVAHAEDGVLYGCSQVKFVEGTGEQPSSCRNTTENFSFTSDSDLEALVDDGTGSSGSNSSDSSGGSGDDNSNSDDSGSSGDEGAASNFGTSFVGMVSAAALVAGVLAL</sequence>
<gene>
    <name evidence="10" type="ORF">PPNO1_LOCUS7211</name>
</gene>
<dbReference type="PANTHER" id="PTHR34992">
    <property type="entry name" value="HYPHAL ANASTAMOSIS-7 PROTEIN"/>
    <property type="match status" value="1"/>
</dbReference>
<evidence type="ECO:0000313" key="10">
    <source>
        <dbReference type="EMBL" id="CAI4217605.1"/>
    </source>
</evidence>
<keyword evidence="11" id="KW-1185">Reference proteome</keyword>
<keyword evidence="4" id="KW-0732">Signal</keyword>
<evidence type="ECO:0000256" key="3">
    <source>
        <dbReference type="ARBA" id="ARBA00022622"/>
    </source>
</evidence>
<feature type="compositionally biased region" description="Low complexity" evidence="8">
    <location>
        <begin position="154"/>
        <end position="186"/>
    </location>
</feature>
<evidence type="ECO:0000313" key="11">
    <source>
        <dbReference type="Proteomes" id="UP000838763"/>
    </source>
</evidence>
<keyword evidence="7" id="KW-0449">Lipoprotein</keyword>
<evidence type="ECO:0000256" key="8">
    <source>
        <dbReference type="SAM" id="MobiDB-lite"/>
    </source>
</evidence>
<evidence type="ECO:0000256" key="7">
    <source>
        <dbReference type="ARBA" id="ARBA00023288"/>
    </source>
</evidence>
<organism evidence="10 11">
    <name type="scientific">Parascedosporium putredinis</name>
    <dbReference type="NCBI Taxonomy" id="1442378"/>
    <lineage>
        <taxon>Eukaryota</taxon>
        <taxon>Fungi</taxon>
        <taxon>Dikarya</taxon>
        <taxon>Ascomycota</taxon>
        <taxon>Pezizomycotina</taxon>
        <taxon>Sordariomycetes</taxon>
        <taxon>Hypocreomycetidae</taxon>
        <taxon>Microascales</taxon>
        <taxon>Microascaceae</taxon>
        <taxon>Parascedosporium</taxon>
    </lineage>
</organism>
<evidence type="ECO:0000256" key="6">
    <source>
        <dbReference type="ARBA" id="ARBA00023180"/>
    </source>
</evidence>
<protein>
    <recommendedName>
        <fullName evidence="9">Copper acquisition factor BIM1-like domain-containing protein</fullName>
    </recommendedName>
</protein>
<dbReference type="PANTHER" id="PTHR34992:SF1">
    <property type="entry name" value="COPPER ACQUISITION FACTOR BIM1-LIKE DOMAIN-CONTAINING PROTEIN"/>
    <property type="match status" value="1"/>
</dbReference>
<feature type="domain" description="Copper acquisition factor BIM1-like" evidence="9">
    <location>
        <begin position="15"/>
        <end position="139"/>
    </location>
</feature>